<evidence type="ECO:0000313" key="3">
    <source>
        <dbReference type="EMBL" id="KAF7640406.1"/>
    </source>
</evidence>
<protein>
    <recommendedName>
        <fullName evidence="5">MATH domain-containing protein</fullName>
    </recommendedName>
</protein>
<keyword evidence="4" id="KW-1185">Reference proteome</keyword>
<feature type="chain" id="PRO_5035888383" description="MATH domain-containing protein" evidence="2">
    <location>
        <begin position="20"/>
        <end position="203"/>
    </location>
</feature>
<organism evidence="3 4">
    <name type="scientific">Meloidogyne graminicola</name>
    <dbReference type="NCBI Taxonomy" id="189291"/>
    <lineage>
        <taxon>Eukaryota</taxon>
        <taxon>Metazoa</taxon>
        <taxon>Ecdysozoa</taxon>
        <taxon>Nematoda</taxon>
        <taxon>Chromadorea</taxon>
        <taxon>Rhabditida</taxon>
        <taxon>Tylenchina</taxon>
        <taxon>Tylenchomorpha</taxon>
        <taxon>Tylenchoidea</taxon>
        <taxon>Meloidogynidae</taxon>
        <taxon>Meloidogyninae</taxon>
        <taxon>Meloidogyne</taxon>
    </lineage>
</organism>
<dbReference type="OrthoDB" id="5881137at2759"/>
<dbReference type="InterPro" id="IPR002083">
    <property type="entry name" value="MATH/TRAF_dom"/>
</dbReference>
<dbReference type="Gene3D" id="2.60.210.10">
    <property type="entry name" value="Apoptosis, Tumor Necrosis Factor Receptor Associated Protein 2, Chain A"/>
    <property type="match status" value="1"/>
</dbReference>
<evidence type="ECO:0000256" key="2">
    <source>
        <dbReference type="SAM" id="SignalP"/>
    </source>
</evidence>
<accession>A0A8T0A520</accession>
<keyword evidence="1" id="KW-0175">Coiled coil</keyword>
<feature type="signal peptide" evidence="2">
    <location>
        <begin position="1"/>
        <end position="19"/>
    </location>
</feature>
<reference evidence="3" key="1">
    <citation type="journal article" date="2020" name="Ecol. Evol.">
        <title>Genome structure and content of the rice root-knot nematode (Meloidogyne graminicola).</title>
        <authorList>
            <person name="Phan N.T."/>
            <person name="Danchin E.G.J."/>
            <person name="Klopp C."/>
            <person name="Perfus-Barbeoch L."/>
            <person name="Kozlowski D.K."/>
            <person name="Koutsovoulos G.D."/>
            <person name="Lopez-Roques C."/>
            <person name="Bouchez O."/>
            <person name="Zahm M."/>
            <person name="Besnard G."/>
            <person name="Bellafiore S."/>
        </authorList>
    </citation>
    <scope>NUCLEOTIDE SEQUENCE</scope>
    <source>
        <strain evidence="3">VN-18</strain>
    </source>
</reference>
<evidence type="ECO:0000256" key="1">
    <source>
        <dbReference type="SAM" id="Coils"/>
    </source>
</evidence>
<dbReference type="EMBL" id="JABEBT010000001">
    <property type="protein sequence ID" value="KAF7640406.1"/>
    <property type="molecule type" value="Genomic_DNA"/>
</dbReference>
<sequence>MSIKSSAIIFLFIENLIYLFILNKMPGNNSQLEENSEDLNKKNEELLLRSKVMERVNKKLNTEKNELTRKLHAIKSFRPLHGCIKLTLEKFRILALNPTLLAIYSGPIQLGGFYWKLCAERSVDNWLGLYLCIYVPKSCPEVWECRVNFTFCMKHTSDVDACIHRSNGKPIVFSNALGRRGRSGFADVVGIYHLLDPQSGNYF</sequence>
<keyword evidence="2" id="KW-0732">Signal</keyword>
<evidence type="ECO:0008006" key="5">
    <source>
        <dbReference type="Google" id="ProtNLM"/>
    </source>
</evidence>
<feature type="coiled-coil region" evidence="1">
    <location>
        <begin position="29"/>
        <end position="70"/>
    </location>
</feature>
<evidence type="ECO:0000313" key="4">
    <source>
        <dbReference type="Proteomes" id="UP000605970"/>
    </source>
</evidence>
<dbReference type="Proteomes" id="UP000605970">
    <property type="component" value="Unassembled WGS sequence"/>
</dbReference>
<comment type="caution">
    <text evidence="3">The sequence shown here is derived from an EMBL/GenBank/DDBJ whole genome shotgun (WGS) entry which is preliminary data.</text>
</comment>
<dbReference type="CDD" id="cd00121">
    <property type="entry name" value="MATH"/>
    <property type="match status" value="1"/>
</dbReference>
<dbReference type="SUPFAM" id="SSF49599">
    <property type="entry name" value="TRAF domain-like"/>
    <property type="match status" value="1"/>
</dbReference>
<gene>
    <name evidence="3" type="ORF">Mgra_00000226</name>
</gene>
<proteinExistence type="predicted"/>
<dbReference type="InterPro" id="IPR008974">
    <property type="entry name" value="TRAF-like"/>
</dbReference>
<name>A0A8T0A520_9BILA</name>
<dbReference type="AlphaFoldDB" id="A0A8T0A520"/>